<name>A0A2A2KDQ1_9BILA</name>
<keyword evidence="1" id="KW-0732">Signal</keyword>
<keyword evidence="3" id="KW-1185">Reference proteome</keyword>
<sequence length="119" mass="13911">MSFLSSLLLQMAAFLLFFVVLLAAYPFASLDDVRAVDLEDPRHYYNLDYNRIPEKTPREARLNSFLRQSQLRYHKLDMSGLRRQMIDDVGAIYDRKNKQATARQTTTFEMKNDLSSPTK</sequence>
<organism evidence="2 3">
    <name type="scientific">Diploscapter pachys</name>
    <dbReference type="NCBI Taxonomy" id="2018661"/>
    <lineage>
        <taxon>Eukaryota</taxon>
        <taxon>Metazoa</taxon>
        <taxon>Ecdysozoa</taxon>
        <taxon>Nematoda</taxon>
        <taxon>Chromadorea</taxon>
        <taxon>Rhabditida</taxon>
        <taxon>Rhabditina</taxon>
        <taxon>Rhabditomorpha</taxon>
        <taxon>Rhabditoidea</taxon>
        <taxon>Rhabditidae</taxon>
        <taxon>Diploscapter</taxon>
    </lineage>
</organism>
<accession>A0A2A2KDQ1</accession>
<dbReference type="EMBL" id="LIAE01008885">
    <property type="protein sequence ID" value="PAV71988.1"/>
    <property type="molecule type" value="Genomic_DNA"/>
</dbReference>
<proteinExistence type="predicted"/>
<dbReference type="AlphaFoldDB" id="A0A2A2KDQ1"/>
<reference evidence="2 3" key="1">
    <citation type="journal article" date="2017" name="Curr. Biol.">
        <title>Genome architecture and evolution of a unichromosomal asexual nematode.</title>
        <authorList>
            <person name="Fradin H."/>
            <person name="Zegar C."/>
            <person name="Gutwein M."/>
            <person name="Lucas J."/>
            <person name="Kovtun M."/>
            <person name="Corcoran D."/>
            <person name="Baugh L.R."/>
            <person name="Kiontke K."/>
            <person name="Gunsalus K."/>
            <person name="Fitch D.H."/>
            <person name="Piano F."/>
        </authorList>
    </citation>
    <scope>NUCLEOTIDE SEQUENCE [LARGE SCALE GENOMIC DNA]</scope>
    <source>
        <strain evidence="2">PF1309</strain>
    </source>
</reference>
<comment type="caution">
    <text evidence="2">The sequence shown here is derived from an EMBL/GenBank/DDBJ whole genome shotgun (WGS) entry which is preliminary data.</text>
</comment>
<feature type="signal peptide" evidence="1">
    <location>
        <begin position="1"/>
        <end position="23"/>
    </location>
</feature>
<dbReference type="Proteomes" id="UP000218231">
    <property type="component" value="Unassembled WGS sequence"/>
</dbReference>
<evidence type="ECO:0000256" key="1">
    <source>
        <dbReference type="SAM" id="SignalP"/>
    </source>
</evidence>
<protein>
    <submittedName>
        <fullName evidence="2">Uncharacterized protein</fullName>
    </submittedName>
</protein>
<feature type="chain" id="PRO_5012539248" evidence="1">
    <location>
        <begin position="24"/>
        <end position="119"/>
    </location>
</feature>
<evidence type="ECO:0000313" key="3">
    <source>
        <dbReference type="Proteomes" id="UP000218231"/>
    </source>
</evidence>
<evidence type="ECO:0000313" key="2">
    <source>
        <dbReference type="EMBL" id="PAV71988.1"/>
    </source>
</evidence>
<gene>
    <name evidence="2" type="ORF">WR25_23910</name>
</gene>